<evidence type="ECO:0000313" key="3">
    <source>
        <dbReference type="EMBL" id="KAG0313795.1"/>
    </source>
</evidence>
<feature type="transmembrane region" description="Helical" evidence="2">
    <location>
        <begin position="12"/>
        <end position="31"/>
    </location>
</feature>
<sequence length="332" mass="35617">MWIWWAAMYLGHHYMIDLVAGGIYAVVAFWIGSSFLPPVLSYGGTHAISKENHLFFDAPEYTIVGRSEDREQWAEDSDNEATESSSDTLVVDMNNEMDMISSMESITATDRMLDTKIWTRWQGYEGWAVALRSARLGQSVLQNSLDASYEFTSKQIFNTSPQESRKDLDRCDVIHPQDVVDLETVGQATNDAVSGGSGPSLLRGGPVAPPTSRQIVLDRGMAPNLAISAATNGTADDGTKRMSRSVHLSISESSSGAASGWSSPTSPSRTVFSEAEIAASLEVSVDSSVDASPDVLTTASVTLGLIAPTTPVAATMAKVIPSANASKRLKDD</sequence>
<feature type="compositionally biased region" description="Low complexity" evidence="1">
    <location>
        <begin position="249"/>
        <end position="268"/>
    </location>
</feature>
<feature type="region of interest" description="Disordered" evidence="1">
    <location>
        <begin position="229"/>
        <end position="268"/>
    </location>
</feature>
<protein>
    <submittedName>
        <fullName evidence="3">Uncharacterized protein</fullName>
    </submittedName>
</protein>
<keyword evidence="2" id="KW-0472">Membrane</keyword>
<comment type="caution">
    <text evidence="3">The sequence shown here is derived from an EMBL/GenBank/DDBJ whole genome shotgun (WGS) entry which is preliminary data.</text>
</comment>
<keyword evidence="2" id="KW-1133">Transmembrane helix</keyword>
<gene>
    <name evidence="3" type="ORF">BGZ99_008581</name>
</gene>
<reference evidence="3" key="1">
    <citation type="journal article" date="2020" name="Fungal Divers.">
        <title>Resolving the Mortierellaceae phylogeny through synthesis of multi-gene phylogenetics and phylogenomics.</title>
        <authorList>
            <person name="Vandepol N."/>
            <person name="Liber J."/>
            <person name="Desiro A."/>
            <person name="Na H."/>
            <person name="Kennedy M."/>
            <person name="Barry K."/>
            <person name="Grigoriev I.V."/>
            <person name="Miller A.N."/>
            <person name="O'Donnell K."/>
            <person name="Stajich J.E."/>
            <person name="Bonito G."/>
        </authorList>
    </citation>
    <scope>NUCLEOTIDE SEQUENCE</scope>
    <source>
        <strain evidence="3">REB-010B</strain>
    </source>
</reference>
<evidence type="ECO:0000313" key="4">
    <source>
        <dbReference type="Proteomes" id="UP000738325"/>
    </source>
</evidence>
<proteinExistence type="predicted"/>
<name>A0A9P6R6M8_9FUNG</name>
<dbReference type="EMBL" id="JAAAIP010000672">
    <property type="protein sequence ID" value="KAG0313795.1"/>
    <property type="molecule type" value="Genomic_DNA"/>
</dbReference>
<feature type="region of interest" description="Disordered" evidence="1">
    <location>
        <begin position="189"/>
        <end position="210"/>
    </location>
</feature>
<evidence type="ECO:0000256" key="1">
    <source>
        <dbReference type="SAM" id="MobiDB-lite"/>
    </source>
</evidence>
<dbReference type="Proteomes" id="UP000738325">
    <property type="component" value="Unassembled WGS sequence"/>
</dbReference>
<evidence type="ECO:0000256" key="2">
    <source>
        <dbReference type="SAM" id="Phobius"/>
    </source>
</evidence>
<keyword evidence="4" id="KW-1185">Reference proteome</keyword>
<organism evidence="3 4">
    <name type="scientific">Dissophora globulifera</name>
    <dbReference type="NCBI Taxonomy" id="979702"/>
    <lineage>
        <taxon>Eukaryota</taxon>
        <taxon>Fungi</taxon>
        <taxon>Fungi incertae sedis</taxon>
        <taxon>Mucoromycota</taxon>
        <taxon>Mortierellomycotina</taxon>
        <taxon>Mortierellomycetes</taxon>
        <taxon>Mortierellales</taxon>
        <taxon>Mortierellaceae</taxon>
        <taxon>Dissophora</taxon>
    </lineage>
</organism>
<keyword evidence="2" id="KW-0812">Transmembrane</keyword>
<dbReference type="AlphaFoldDB" id="A0A9P6R6M8"/>
<accession>A0A9P6R6M8</accession>
<dbReference type="OrthoDB" id="5784at2759"/>